<proteinExistence type="predicted"/>
<accession>A0ABW2C856</accession>
<protein>
    <submittedName>
        <fullName evidence="4">Trypsin-like serine peptidase</fullName>
        <ecNumber evidence="4">3.4.21.-</ecNumber>
    </submittedName>
</protein>
<dbReference type="EMBL" id="JBHSXX010000001">
    <property type="protein sequence ID" value="MFC6871341.1"/>
    <property type="molecule type" value="Genomic_DNA"/>
</dbReference>
<feature type="signal peptide" evidence="3">
    <location>
        <begin position="1"/>
        <end position="23"/>
    </location>
</feature>
<dbReference type="InterPro" id="IPR043504">
    <property type="entry name" value="Peptidase_S1_PA_chymotrypsin"/>
</dbReference>
<keyword evidence="1 3" id="KW-0732">Signal</keyword>
<reference evidence="5" key="1">
    <citation type="journal article" date="2019" name="Int. J. Syst. Evol. Microbiol.">
        <title>The Global Catalogue of Microorganisms (GCM) 10K type strain sequencing project: providing services to taxonomists for standard genome sequencing and annotation.</title>
        <authorList>
            <consortium name="The Broad Institute Genomics Platform"/>
            <consortium name="The Broad Institute Genome Sequencing Center for Infectious Disease"/>
            <person name="Wu L."/>
            <person name="Ma J."/>
        </authorList>
    </citation>
    <scope>NUCLEOTIDE SEQUENCE [LARGE SCALE GENOMIC DNA]</scope>
    <source>
        <strain evidence="5">KCTC 32255</strain>
    </source>
</reference>
<dbReference type="PANTHER" id="PTHR15462">
    <property type="entry name" value="SERINE PROTEASE"/>
    <property type="match status" value="1"/>
</dbReference>
<dbReference type="InterPro" id="IPR009003">
    <property type="entry name" value="Peptidase_S1_PA"/>
</dbReference>
<comment type="caution">
    <text evidence="4">The sequence shown here is derived from an EMBL/GenBank/DDBJ whole genome shotgun (WGS) entry which is preliminary data.</text>
</comment>
<dbReference type="GO" id="GO:0016787">
    <property type="term" value="F:hydrolase activity"/>
    <property type="evidence" value="ECO:0007669"/>
    <property type="project" value="UniProtKB-KW"/>
</dbReference>
<dbReference type="Gene3D" id="2.40.10.10">
    <property type="entry name" value="Trypsin-like serine proteases"/>
    <property type="match status" value="2"/>
</dbReference>
<dbReference type="SUPFAM" id="SSF50494">
    <property type="entry name" value="Trypsin-like serine proteases"/>
    <property type="match status" value="1"/>
</dbReference>
<feature type="compositionally biased region" description="Basic and acidic residues" evidence="2">
    <location>
        <begin position="80"/>
        <end position="89"/>
    </location>
</feature>
<keyword evidence="5" id="KW-1185">Reference proteome</keyword>
<dbReference type="RefSeq" id="WP_345402245.1">
    <property type="nucleotide sequence ID" value="NZ_BAABLA010000109.1"/>
</dbReference>
<gene>
    <name evidence="4" type="ORF">ACFQGD_29880</name>
</gene>
<evidence type="ECO:0000256" key="2">
    <source>
        <dbReference type="SAM" id="MobiDB-lite"/>
    </source>
</evidence>
<evidence type="ECO:0000256" key="1">
    <source>
        <dbReference type="ARBA" id="ARBA00022729"/>
    </source>
</evidence>
<dbReference type="EC" id="3.4.21.-" evidence="4"/>
<keyword evidence="4" id="KW-0378">Hydrolase</keyword>
<dbReference type="Proteomes" id="UP001596337">
    <property type="component" value="Unassembled WGS sequence"/>
</dbReference>
<feature type="region of interest" description="Disordered" evidence="2">
    <location>
        <begin position="74"/>
        <end position="111"/>
    </location>
</feature>
<dbReference type="InterPro" id="IPR050966">
    <property type="entry name" value="Glutamyl_endopeptidase"/>
</dbReference>
<evidence type="ECO:0000313" key="4">
    <source>
        <dbReference type="EMBL" id="MFC6871341.1"/>
    </source>
</evidence>
<evidence type="ECO:0000256" key="3">
    <source>
        <dbReference type="SAM" id="SignalP"/>
    </source>
</evidence>
<name>A0ABW2C856_9PSEU</name>
<sequence>MKRPLVRSLLVGATMLGGSVAVAVTPAAAEAAPAAQSDAIVSQSAATTKGEQNRIESYWTDDRMEDAVPAETRFGKRPKDHQGPDDCRGNGRWACEDEQDSTATQEEPQPELGKVFFTLSGTDYVCSGTATSSSNGDVVTTAGHCLNEGPGDFATNFAFVPAYENGAEPYGKWTAEQLFTTEQWANSGDFEYDAGFAVMNENASGQSLTDVVGSYPIAFNLSRGLDYKSYGYPAASPFDGETLWSCTGTATDDPNGSSTQGIPCEMTGGSSGGGWITGGQLNSVNSYKYRGDSSTMYGPYFGSTVQSVYQTASTA</sequence>
<feature type="chain" id="PRO_5047068783" evidence="3">
    <location>
        <begin position="24"/>
        <end position="315"/>
    </location>
</feature>
<evidence type="ECO:0000313" key="5">
    <source>
        <dbReference type="Proteomes" id="UP001596337"/>
    </source>
</evidence>
<organism evidence="4 5">
    <name type="scientific">Haloechinothrix salitolerans</name>
    <dbReference type="NCBI Taxonomy" id="926830"/>
    <lineage>
        <taxon>Bacteria</taxon>
        <taxon>Bacillati</taxon>
        <taxon>Actinomycetota</taxon>
        <taxon>Actinomycetes</taxon>
        <taxon>Pseudonocardiales</taxon>
        <taxon>Pseudonocardiaceae</taxon>
        <taxon>Haloechinothrix</taxon>
    </lineage>
</organism>
<dbReference type="PANTHER" id="PTHR15462:SF19">
    <property type="entry name" value="PEPTIDASE S1 DOMAIN-CONTAINING PROTEIN"/>
    <property type="match status" value="1"/>
</dbReference>